<evidence type="ECO:0000256" key="2">
    <source>
        <dbReference type="SAM" id="MobiDB-lite"/>
    </source>
</evidence>
<organism evidence="3">
    <name type="scientific">Phaeodactylum tricornutum</name>
    <name type="common">Diatom</name>
    <dbReference type="NCBI Taxonomy" id="2850"/>
    <lineage>
        <taxon>Eukaryota</taxon>
        <taxon>Sar</taxon>
        <taxon>Stramenopiles</taxon>
        <taxon>Ochrophyta</taxon>
        <taxon>Bacillariophyta</taxon>
        <taxon>Bacillariophyceae</taxon>
        <taxon>Bacillariophycidae</taxon>
        <taxon>Naviculales</taxon>
        <taxon>Phaeodactylaceae</taxon>
        <taxon>Phaeodactylum</taxon>
    </lineage>
</organism>
<reference evidence="3" key="1">
    <citation type="submission" date="2022-02" db="EMBL/GenBank/DDBJ databases">
        <authorList>
            <person name="Giguere J D."/>
        </authorList>
    </citation>
    <scope>NUCLEOTIDE SEQUENCE</scope>
    <source>
        <strain evidence="3">CCAP 1055/1</strain>
    </source>
</reference>
<feature type="region of interest" description="Disordered" evidence="2">
    <location>
        <begin position="1"/>
        <end position="21"/>
    </location>
</feature>
<feature type="non-terminal residue" evidence="3">
    <location>
        <position position="156"/>
    </location>
</feature>
<dbReference type="SUPFAM" id="SSF56235">
    <property type="entry name" value="N-terminal nucleophile aminohydrolases (Ntn hydrolases)"/>
    <property type="match status" value="1"/>
</dbReference>
<dbReference type="PANTHER" id="PTHR11599">
    <property type="entry name" value="PROTEASOME SUBUNIT ALPHA/BETA"/>
    <property type="match status" value="1"/>
</dbReference>
<dbReference type="GO" id="GO:0005839">
    <property type="term" value="C:proteasome core complex"/>
    <property type="evidence" value="ECO:0007669"/>
    <property type="project" value="InterPro"/>
</dbReference>
<dbReference type="Gene3D" id="3.60.20.10">
    <property type="entry name" value="Glutamine Phosphoribosylpyrophosphate, subunit 1, domain 1"/>
    <property type="match status" value="1"/>
</dbReference>
<feature type="non-terminal residue" evidence="3">
    <location>
        <position position="1"/>
    </location>
</feature>
<evidence type="ECO:0000256" key="1">
    <source>
        <dbReference type="ARBA" id="ARBA00022942"/>
    </source>
</evidence>
<dbReference type="Pfam" id="PF00227">
    <property type="entry name" value="Proteasome"/>
    <property type="match status" value="1"/>
</dbReference>
<sequence length="156" mass="16895">HSFSLTTFDPSGKLNQVERSSDASAKGTPVIAILRHDTILMASPQVCPSAFIEDDGTARFVRITPDIIVSHSGLSADGRVLVQIAQRVAVQHKYTFDENIQIDILLEEISLLFQEYTIKAAARPFGCTLIVAHLPSIGDHDLGVKPAIYQVDPSGA</sequence>
<accession>A0A8J9S6A3</accession>
<keyword evidence="1" id="KW-0647">Proteasome</keyword>
<dbReference type="InterPro" id="IPR001353">
    <property type="entry name" value="Proteasome_sua/b"/>
</dbReference>
<dbReference type="GO" id="GO:0051603">
    <property type="term" value="P:proteolysis involved in protein catabolic process"/>
    <property type="evidence" value="ECO:0007669"/>
    <property type="project" value="InterPro"/>
</dbReference>
<dbReference type="Proteomes" id="UP000836788">
    <property type="component" value="Chromosome 2"/>
</dbReference>
<proteinExistence type="predicted"/>
<evidence type="ECO:0000313" key="3">
    <source>
        <dbReference type="EMBL" id="CAG9284395.1"/>
    </source>
</evidence>
<protein>
    <recommendedName>
        <fullName evidence="4">Proteasome alpha-type subunits domain-containing protein</fullName>
    </recommendedName>
</protein>
<dbReference type="InterPro" id="IPR050115">
    <property type="entry name" value="Proteasome_alpha"/>
</dbReference>
<dbReference type="EMBL" id="OU594943">
    <property type="protein sequence ID" value="CAG9284395.1"/>
    <property type="molecule type" value="Genomic_DNA"/>
</dbReference>
<dbReference type="InterPro" id="IPR029055">
    <property type="entry name" value="Ntn_hydrolases_N"/>
</dbReference>
<evidence type="ECO:0008006" key="4">
    <source>
        <dbReference type="Google" id="ProtNLM"/>
    </source>
</evidence>
<name>A0A8J9S6A3_PHATR</name>
<feature type="compositionally biased region" description="Polar residues" evidence="2">
    <location>
        <begin position="1"/>
        <end position="18"/>
    </location>
</feature>
<dbReference type="AlphaFoldDB" id="A0A8J9S6A3"/>
<gene>
    <name evidence="3" type="ORF">PTTT1_LOCUS25816</name>
</gene>